<accession>A0A1Z5JG95</accession>
<dbReference type="PROSITE" id="PS00197">
    <property type="entry name" value="2FE2S_FER_1"/>
    <property type="match status" value="1"/>
</dbReference>
<keyword evidence="6" id="KW-1185">Reference proteome</keyword>
<evidence type="ECO:0000256" key="3">
    <source>
        <dbReference type="SAM" id="SignalP"/>
    </source>
</evidence>
<dbReference type="OrthoDB" id="43540at2759"/>
<dbReference type="Gene3D" id="3.10.20.30">
    <property type="match status" value="1"/>
</dbReference>
<keyword evidence="1" id="KW-0001">2Fe-2S</keyword>
<evidence type="ECO:0000256" key="2">
    <source>
        <dbReference type="ARBA" id="ARBA00023014"/>
    </source>
</evidence>
<feature type="chain" id="PRO_5012193514" description="2Fe-2S ferredoxin-type domain-containing protein" evidence="3">
    <location>
        <begin position="22"/>
        <end position="242"/>
    </location>
</feature>
<dbReference type="InterPro" id="IPR012675">
    <property type="entry name" value="Beta-grasp_dom_sf"/>
</dbReference>
<dbReference type="InterPro" id="IPR036010">
    <property type="entry name" value="2Fe-2S_ferredoxin-like_sf"/>
</dbReference>
<name>A0A1Z5JG95_FISSO</name>
<gene>
    <name evidence="5" type="ORF">FisN_2Hh447</name>
</gene>
<feature type="signal peptide" evidence="3">
    <location>
        <begin position="1"/>
        <end position="21"/>
    </location>
</feature>
<comment type="caution">
    <text evidence="5">The sequence shown here is derived from an EMBL/GenBank/DDBJ whole genome shotgun (WGS) entry which is preliminary data.</text>
</comment>
<protein>
    <recommendedName>
        <fullName evidence="4">2Fe-2S ferredoxin-type domain-containing protein</fullName>
    </recommendedName>
</protein>
<dbReference type="CDD" id="cd00207">
    <property type="entry name" value="fer2"/>
    <property type="match status" value="1"/>
</dbReference>
<dbReference type="InterPro" id="IPR006058">
    <property type="entry name" value="2Fe2S_fd_BS"/>
</dbReference>
<dbReference type="Pfam" id="PF00111">
    <property type="entry name" value="Fer2"/>
    <property type="match status" value="1"/>
</dbReference>
<evidence type="ECO:0000313" key="5">
    <source>
        <dbReference type="EMBL" id="GAX12956.1"/>
    </source>
</evidence>
<keyword evidence="1" id="KW-0479">Metal-binding</keyword>
<dbReference type="AlphaFoldDB" id="A0A1Z5JG95"/>
<dbReference type="InterPro" id="IPR001041">
    <property type="entry name" value="2Fe-2S_ferredoxin-type"/>
</dbReference>
<keyword evidence="2" id="KW-0411">Iron-sulfur</keyword>
<sequence length="242" mass="26902">MRSLSASEMLWLFCVLHPVSSFASHQLSVPFTSSSTTRLFATKEARPGYQPKWKKKATLAEQMGGTPSDLSQIGLKGDIPVVFQQGNVTKTTVAFAGQPLRDVATQAGQFIRYGCGKGECGTCECMVDGQWIRPCVVTVPPRASQDAPPYTVRLKEQTTKTVSSGKFYTARSFVLGFWNNLLGMVGFVKARRDAKRSWEERLEYEELIRVKTLEKRQARLERELAAKLKEEQASGSSSNLLP</sequence>
<dbReference type="EMBL" id="BDSP01000060">
    <property type="protein sequence ID" value="GAX12956.1"/>
    <property type="molecule type" value="Genomic_DNA"/>
</dbReference>
<organism evidence="5 6">
    <name type="scientific">Fistulifera solaris</name>
    <name type="common">Oleaginous diatom</name>
    <dbReference type="NCBI Taxonomy" id="1519565"/>
    <lineage>
        <taxon>Eukaryota</taxon>
        <taxon>Sar</taxon>
        <taxon>Stramenopiles</taxon>
        <taxon>Ochrophyta</taxon>
        <taxon>Bacillariophyta</taxon>
        <taxon>Bacillariophyceae</taxon>
        <taxon>Bacillariophycidae</taxon>
        <taxon>Naviculales</taxon>
        <taxon>Naviculaceae</taxon>
        <taxon>Fistulifera</taxon>
    </lineage>
</organism>
<dbReference type="SUPFAM" id="SSF54292">
    <property type="entry name" value="2Fe-2S ferredoxin-like"/>
    <property type="match status" value="1"/>
</dbReference>
<dbReference type="InParanoid" id="A0A1Z5JG95"/>
<dbReference type="GO" id="GO:0051537">
    <property type="term" value="F:2 iron, 2 sulfur cluster binding"/>
    <property type="evidence" value="ECO:0007669"/>
    <property type="project" value="UniProtKB-KW"/>
</dbReference>
<keyword evidence="3" id="KW-0732">Signal</keyword>
<evidence type="ECO:0000259" key="4">
    <source>
        <dbReference type="Pfam" id="PF00111"/>
    </source>
</evidence>
<evidence type="ECO:0000313" key="6">
    <source>
        <dbReference type="Proteomes" id="UP000198406"/>
    </source>
</evidence>
<proteinExistence type="predicted"/>
<reference evidence="5 6" key="1">
    <citation type="journal article" date="2015" name="Plant Cell">
        <title>Oil accumulation by the oleaginous diatom Fistulifera solaris as revealed by the genome and transcriptome.</title>
        <authorList>
            <person name="Tanaka T."/>
            <person name="Maeda Y."/>
            <person name="Veluchamy A."/>
            <person name="Tanaka M."/>
            <person name="Abida H."/>
            <person name="Marechal E."/>
            <person name="Bowler C."/>
            <person name="Muto M."/>
            <person name="Sunaga Y."/>
            <person name="Tanaka M."/>
            <person name="Yoshino T."/>
            <person name="Taniguchi T."/>
            <person name="Fukuda Y."/>
            <person name="Nemoto M."/>
            <person name="Matsumoto M."/>
            <person name="Wong P.S."/>
            <person name="Aburatani S."/>
            <person name="Fujibuchi W."/>
        </authorList>
    </citation>
    <scope>NUCLEOTIDE SEQUENCE [LARGE SCALE GENOMIC DNA]</scope>
    <source>
        <strain evidence="5 6">JPCC DA0580</strain>
    </source>
</reference>
<evidence type="ECO:0000256" key="1">
    <source>
        <dbReference type="ARBA" id="ARBA00022714"/>
    </source>
</evidence>
<feature type="domain" description="2Fe-2S ferredoxin-type" evidence="4">
    <location>
        <begin position="89"/>
        <end position="134"/>
    </location>
</feature>
<keyword evidence="1" id="KW-0408">Iron</keyword>
<dbReference type="Proteomes" id="UP000198406">
    <property type="component" value="Unassembled WGS sequence"/>
</dbReference>